<comment type="caution">
    <text evidence="2">The sequence shown here is derived from an EMBL/GenBank/DDBJ whole genome shotgun (WGS) entry which is preliminary data.</text>
</comment>
<gene>
    <name evidence="2" type="ORF">E2C06_31895</name>
</gene>
<accession>A0A4R5Q806</accession>
<proteinExistence type="predicted"/>
<sequence>MPTSAPCSAPAAIDVTLAAIFVSLELSRSTWLVTSLSPGSGEKMSKHSMRSGDVSA</sequence>
<evidence type="ECO:0000313" key="3">
    <source>
        <dbReference type="Proteomes" id="UP000295096"/>
    </source>
</evidence>
<dbReference type="Proteomes" id="UP000295096">
    <property type="component" value="Unassembled WGS sequence"/>
</dbReference>
<reference evidence="2 3" key="1">
    <citation type="journal article" date="2016" name="J. Microbiol.">
        <title>Dankookia rubra gen. nov., sp. nov., an alphaproteobacterium isolated from sediment of a shallow stream.</title>
        <authorList>
            <person name="Kim W.H."/>
            <person name="Kim D.H."/>
            <person name="Kang K."/>
            <person name="Ahn T.Y."/>
        </authorList>
    </citation>
    <scope>NUCLEOTIDE SEQUENCE [LARGE SCALE GENOMIC DNA]</scope>
    <source>
        <strain evidence="2 3">JCM30602</strain>
    </source>
</reference>
<feature type="region of interest" description="Disordered" evidence="1">
    <location>
        <begin position="36"/>
        <end position="56"/>
    </location>
</feature>
<organism evidence="2 3">
    <name type="scientific">Dankookia rubra</name>
    <dbReference type="NCBI Taxonomy" id="1442381"/>
    <lineage>
        <taxon>Bacteria</taxon>
        <taxon>Pseudomonadati</taxon>
        <taxon>Pseudomonadota</taxon>
        <taxon>Alphaproteobacteria</taxon>
        <taxon>Acetobacterales</taxon>
        <taxon>Roseomonadaceae</taxon>
        <taxon>Dankookia</taxon>
    </lineage>
</organism>
<dbReference type="AlphaFoldDB" id="A0A4R5Q806"/>
<name>A0A4R5Q806_9PROT</name>
<feature type="non-terminal residue" evidence="2">
    <location>
        <position position="56"/>
    </location>
</feature>
<keyword evidence="3" id="KW-1185">Reference proteome</keyword>
<evidence type="ECO:0000313" key="2">
    <source>
        <dbReference type="EMBL" id="TDH58578.1"/>
    </source>
</evidence>
<protein>
    <submittedName>
        <fullName evidence="2">IS110 family transposase</fullName>
    </submittedName>
</protein>
<dbReference type="EMBL" id="SMSJ01000110">
    <property type="protein sequence ID" value="TDH58578.1"/>
    <property type="molecule type" value="Genomic_DNA"/>
</dbReference>
<evidence type="ECO:0000256" key="1">
    <source>
        <dbReference type="SAM" id="MobiDB-lite"/>
    </source>
</evidence>